<dbReference type="OMA" id="SMYIGWC"/>
<dbReference type="EC" id="2.7.11.1" evidence="4"/>
<comment type="subunit">
    <text evidence="3">Associates with DNA double-strand breaks.</text>
</comment>
<dbReference type="InterPro" id="IPR011990">
    <property type="entry name" value="TPR-like_helical_dom_sf"/>
</dbReference>
<evidence type="ECO:0000256" key="15">
    <source>
        <dbReference type="ARBA" id="ARBA00023254"/>
    </source>
</evidence>
<dbReference type="PROSITE" id="PS51189">
    <property type="entry name" value="FAT"/>
    <property type="match status" value="1"/>
</dbReference>
<evidence type="ECO:0000313" key="26">
    <source>
        <dbReference type="EMBL" id="EAW13310.1"/>
    </source>
</evidence>
<accession>A1C8Y6</accession>
<dbReference type="KEGG" id="act:ACLA_053560"/>
<dbReference type="SUPFAM" id="SSF56112">
    <property type="entry name" value="Protein kinase-like (PK-like)"/>
    <property type="match status" value="1"/>
</dbReference>
<name>A1C8Y6_ASPCL</name>
<dbReference type="SMART" id="SM01343">
    <property type="entry name" value="FATC"/>
    <property type="match status" value="1"/>
</dbReference>
<dbReference type="InterPro" id="IPR057564">
    <property type="entry name" value="HEAT_ATR"/>
</dbReference>
<dbReference type="Pfam" id="PF25030">
    <property type="entry name" value="M-HEAT_ATR"/>
    <property type="match status" value="1"/>
</dbReference>
<dbReference type="VEuPathDB" id="FungiDB:ACLA_053560"/>
<dbReference type="GO" id="GO:0000077">
    <property type="term" value="P:DNA damage checkpoint signaling"/>
    <property type="evidence" value="ECO:0007669"/>
    <property type="project" value="TreeGrafter"/>
</dbReference>
<dbReference type="PANTHER" id="PTHR11139">
    <property type="entry name" value="ATAXIA TELANGIECTASIA MUTATED ATM -RELATED"/>
    <property type="match status" value="1"/>
</dbReference>
<evidence type="ECO:0000256" key="14">
    <source>
        <dbReference type="ARBA" id="ARBA00023242"/>
    </source>
</evidence>
<dbReference type="PROSITE" id="PS51190">
    <property type="entry name" value="FATC"/>
    <property type="match status" value="1"/>
</dbReference>
<evidence type="ECO:0000313" key="27">
    <source>
        <dbReference type="Proteomes" id="UP000006701"/>
    </source>
</evidence>
<dbReference type="GO" id="GO:0006281">
    <property type="term" value="P:DNA repair"/>
    <property type="evidence" value="ECO:0007669"/>
    <property type="project" value="UniProtKB-KW"/>
</dbReference>
<evidence type="ECO:0000256" key="21">
    <source>
        <dbReference type="ARBA" id="ARBA00048679"/>
    </source>
</evidence>
<dbReference type="Proteomes" id="UP000006701">
    <property type="component" value="Unassembled WGS sequence"/>
</dbReference>
<evidence type="ECO:0000256" key="12">
    <source>
        <dbReference type="ARBA" id="ARBA00022853"/>
    </source>
</evidence>
<comment type="subcellular location">
    <subcellularLocation>
        <location evidence="1">Nucleus</location>
    </subcellularLocation>
</comment>
<dbReference type="InterPro" id="IPR000403">
    <property type="entry name" value="PI3/4_kinase_cat_dom"/>
</dbReference>
<dbReference type="InterPro" id="IPR050517">
    <property type="entry name" value="DDR_Repair_Kinase"/>
</dbReference>
<proteinExistence type="inferred from homology"/>
<comment type="similarity">
    <text evidence="2">Belongs to the PI3/PI4-kinase family. ATM subfamily.</text>
</comment>
<dbReference type="Pfam" id="PF08064">
    <property type="entry name" value="UME"/>
    <property type="match status" value="1"/>
</dbReference>
<keyword evidence="8" id="KW-0547">Nucleotide-binding</keyword>
<dbReference type="InterPro" id="IPR011009">
    <property type="entry name" value="Kinase-like_dom_sf"/>
</dbReference>
<evidence type="ECO:0000259" key="24">
    <source>
        <dbReference type="PROSITE" id="PS51189"/>
    </source>
</evidence>
<dbReference type="eggNOG" id="KOG0890">
    <property type="taxonomic scope" value="Eukaryota"/>
</dbReference>
<dbReference type="SUPFAM" id="SSF48371">
    <property type="entry name" value="ARM repeat"/>
    <property type="match status" value="1"/>
</dbReference>
<dbReference type="OrthoDB" id="381190at2759"/>
<keyword evidence="15" id="KW-0469">Meiosis</keyword>
<dbReference type="PANTHER" id="PTHR11139:SF125">
    <property type="entry name" value="SERINE_THREONINE-PROTEIN KINASE MEC1"/>
    <property type="match status" value="1"/>
</dbReference>
<dbReference type="STRING" id="344612.A1C8Y6"/>
<keyword evidence="27" id="KW-1185">Reference proteome</keyword>
<dbReference type="InterPro" id="IPR036940">
    <property type="entry name" value="PI3/4_kinase_cat_sf"/>
</dbReference>
<dbReference type="RefSeq" id="XP_001274736.1">
    <property type="nucleotide sequence ID" value="XM_001274735.1"/>
</dbReference>
<evidence type="ECO:0000256" key="6">
    <source>
        <dbReference type="ARBA" id="ARBA00022527"/>
    </source>
</evidence>
<organism evidence="26 27">
    <name type="scientific">Aspergillus clavatus (strain ATCC 1007 / CBS 513.65 / DSM 816 / NCTC 3887 / NRRL 1 / QM 1276 / 107)</name>
    <dbReference type="NCBI Taxonomy" id="344612"/>
    <lineage>
        <taxon>Eukaryota</taxon>
        <taxon>Fungi</taxon>
        <taxon>Dikarya</taxon>
        <taxon>Ascomycota</taxon>
        <taxon>Pezizomycotina</taxon>
        <taxon>Eurotiomycetes</taxon>
        <taxon>Eurotiomycetidae</taxon>
        <taxon>Eurotiales</taxon>
        <taxon>Aspergillaceae</taxon>
        <taxon>Aspergillus</taxon>
        <taxon>Aspergillus subgen. Fumigati</taxon>
    </lineage>
</organism>
<dbReference type="FunFam" id="3.30.1010.10:FF:000017">
    <property type="entry name" value="Inositol kinase kinase (UvsB)"/>
    <property type="match status" value="1"/>
</dbReference>
<evidence type="ECO:0000256" key="20">
    <source>
        <dbReference type="ARBA" id="ARBA00047899"/>
    </source>
</evidence>
<evidence type="ECO:0000256" key="10">
    <source>
        <dbReference type="ARBA" id="ARBA00022777"/>
    </source>
</evidence>
<evidence type="ECO:0000256" key="16">
    <source>
        <dbReference type="ARBA" id="ARBA00025079"/>
    </source>
</evidence>
<evidence type="ECO:0000256" key="22">
    <source>
        <dbReference type="SAM" id="MobiDB-lite"/>
    </source>
</evidence>
<keyword evidence="14" id="KW-0539">Nucleus</keyword>
<evidence type="ECO:0000256" key="11">
    <source>
        <dbReference type="ARBA" id="ARBA00022840"/>
    </source>
</evidence>
<comment type="catalytic activity">
    <reaction evidence="20">
        <text>L-threonyl-[protein] + ATP = O-phospho-L-threonyl-[protein] + ADP + H(+)</text>
        <dbReference type="Rhea" id="RHEA:46608"/>
        <dbReference type="Rhea" id="RHEA-COMP:11060"/>
        <dbReference type="Rhea" id="RHEA-COMP:11605"/>
        <dbReference type="ChEBI" id="CHEBI:15378"/>
        <dbReference type="ChEBI" id="CHEBI:30013"/>
        <dbReference type="ChEBI" id="CHEBI:30616"/>
        <dbReference type="ChEBI" id="CHEBI:61977"/>
        <dbReference type="ChEBI" id="CHEBI:456216"/>
        <dbReference type="EC" id="2.7.11.1"/>
    </reaction>
</comment>
<keyword evidence="13" id="KW-0234">DNA repair</keyword>
<dbReference type="GO" id="GO:0000723">
    <property type="term" value="P:telomere maintenance"/>
    <property type="evidence" value="ECO:0007669"/>
    <property type="project" value="TreeGrafter"/>
</dbReference>
<dbReference type="GO" id="GO:0005694">
    <property type="term" value="C:chromosome"/>
    <property type="evidence" value="ECO:0007669"/>
    <property type="project" value="TreeGrafter"/>
</dbReference>
<evidence type="ECO:0000256" key="8">
    <source>
        <dbReference type="ARBA" id="ARBA00022741"/>
    </source>
</evidence>
<dbReference type="InterPro" id="IPR016024">
    <property type="entry name" value="ARM-type_fold"/>
</dbReference>
<dbReference type="HOGENOM" id="CLU_000178_4_1_1"/>
<dbReference type="Pfam" id="PF23593">
    <property type="entry name" value="HEAT_ATR"/>
    <property type="match status" value="1"/>
</dbReference>
<dbReference type="CDD" id="cd00892">
    <property type="entry name" value="PIKKc_ATR"/>
    <property type="match status" value="1"/>
</dbReference>
<gene>
    <name evidence="26" type="ORF">ACLA_053560</name>
</gene>
<dbReference type="Pfam" id="PF00454">
    <property type="entry name" value="PI3_PI4_kinase"/>
    <property type="match status" value="1"/>
</dbReference>
<dbReference type="Gene3D" id="3.30.1010.10">
    <property type="entry name" value="Phosphatidylinositol 3-kinase Catalytic Subunit, Chain A, domain 4"/>
    <property type="match status" value="1"/>
</dbReference>
<evidence type="ECO:0000256" key="5">
    <source>
        <dbReference type="ARBA" id="ARBA00021345"/>
    </source>
</evidence>
<dbReference type="GO" id="GO:0004674">
    <property type="term" value="F:protein serine/threonine kinase activity"/>
    <property type="evidence" value="ECO:0007669"/>
    <property type="project" value="UniProtKB-KW"/>
</dbReference>
<dbReference type="GeneID" id="4707018"/>
<feature type="domain" description="FAT" evidence="24">
    <location>
        <begin position="1435"/>
        <end position="2002"/>
    </location>
</feature>
<dbReference type="PROSITE" id="PS50290">
    <property type="entry name" value="PI3_4_KINASE_3"/>
    <property type="match status" value="1"/>
</dbReference>
<feature type="region of interest" description="Disordered" evidence="22">
    <location>
        <begin position="1"/>
        <end position="24"/>
    </location>
</feature>
<keyword evidence="11" id="KW-0067">ATP-binding</keyword>
<evidence type="ECO:0000256" key="17">
    <source>
        <dbReference type="ARBA" id="ARBA00029679"/>
    </source>
</evidence>
<dbReference type="InterPro" id="IPR014009">
    <property type="entry name" value="PIK_FAT"/>
</dbReference>
<evidence type="ECO:0000256" key="18">
    <source>
        <dbReference type="ARBA" id="ARBA00030459"/>
    </source>
</evidence>
<dbReference type="SUPFAM" id="SSF48452">
    <property type="entry name" value="TPR-like"/>
    <property type="match status" value="1"/>
</dbReference>
<evidence type="ECO:0000256" key="2">
    <source>
        <dbReference type="ARBA" id="ARBA00010769"/>
    </source>
</evidence>
<keyword evidence="9" id="KW-0227">DNA damage</keyword>
<dbReference type="InterPro" id="IPR003152">
    <property type="entry name" value="FATC_dom"/>
</dbReference>
<dbReference type="FunFam" id="1.10.1070.11:FF:000031">
    <property type="entry name" value="Phosphatidyl inositol 3-kinase"/>
    <property type="match status" value="1"/>
</dbReference>
<dbReference type="InterPro" id="IPR018936">
    <property type="entry name" value="PI3/4_kinase_CS"/>
</dbReference>
<dbReference type="Pfam" id="PF25385">
    <property type="entry name" value="HEAT_MEC1_N"/>
    <property type="match status" value="1"/>
</dbReference>
<feature type="domain" description="FATC" evidence="25">
    <location>
        <begin position="2437"/>
        <end position="2469"/>
    </location>
</feature>
<evidence type="ECO:0000256" key="9">
    <source>
        <dbReference type="ARBA" id="ARBA00022763"/>
    </source>
</evidence>
<evidence type="ECO:0000256" key="3">
    <source>
        <dbReference type="ARBA" id="ARBA00011370"/>
    </source>
</evidence>
<keyword evidence="10" id="KW-0418">Kinase</keyword>
<feature type="compositionally biased region" description="Polar residues" evidence="22">
    <location>
        <begin position="1"/>
        <end position="13"/>
    </location>
</feature>
<sequence>MATNEWLESNDFASRNGHSKSAEPTSSLLAARLGPRLVTQGNDSNGHLTRETFSQLRQELVEGKCSQLRLDDSVADASKLICIVLKAGLEPCVKNDWLCKAADAEGQIVDCLDIIQTVIARSPQVLGANCDPSVLGGAASTPLYAWMSLQLLQLLSGWGLDDIGNRVTSIFSTVACSQYKHIRLSPSCYSALAFSRRCVNEILVHLESHDILELLTPGSSLPISVTKDAMLAGLGGLGLSPMILNKKIVFRSLPQTFVVVLRLVDAFVPSKSISDQITAKDILFQQDLTWIVNIYQRLWKIVVQWAQIPALDDVEAKSRVFEHFTASLRILRRSNFYLSGLQLSHPEVTRILVQICGDLVTLDQLDRMPGVQEELKQLLDDLSHASRHMSMLLSHMRNTTSASVIGITKSEGFQSLDSGLQRGTALVTLDFEGVAAPAILDRVHPPDGLTQQLEPVLSPGKIRISQSEERSRGHHIAGELISKSLELLSCENSQSMDLLRRGISENFSTLPDQLKSEILDILGRISCAMAGYLSRSNEFASEDLFFCSVCEDETKTQESPSGWEHSNFDDLCKVFTYILPRLTRTPSLRMTAMIALRRLLIHAPQNSSYLHLKTSVFREFCLHSIRSSVRELRVITGRLLVCFVRKSIEPEVRRSNFVILLEWLRNISEKQEPPLHETCILSLCHIAKASGDEEMNIILLRLLEYLGHPNPFVCAIAYTEISKLAQCLSMTPAGLFRPFWRTLSITVMKNFQSRPYMAEQLCDLLGMKVDDFLRLTEIHILPYLVLTRKRDIINRVGAAYNDVKTPFDVCSEKNNLAAILSFLMSQPWSNPEGMIMSVLSEVDPAFEGRTLADLVRIEPILIACELLKNLGDLGDEKGARFHRALHLLAALVPRKSANTSKKANLLCHFIEEHVLGIITQFAHAINDFQIRQSLVEKKRNILAIAEMIGAARGHISSALPQICACLRAALGIHELCDHAFSAWCVLVSSLHEDEVEPLIVQSFSTVIKYWNTFNAQSKRKAHELIAYILKSYSELMHDNFSTIPSLSSIRELSNIEAEISKLKRKMDVRSQLSAFARRCQSENPAVVEQSLTELLPYLSKHDEFLHESVLSEQPDPVVPQLTRSLLDCCVKFNAGCDTITLLSAQCLGLVGCLDPNRVDTVKDKKDILVLSNFDRMEETFDFVLFFLQNVLVEAFLSASNTRAQGFLAYAMQNLLRICNLDSAITHRSRDVHADEKYRRWLELPETVRNTLTPFLTSKYTLTVGALNSNCDFPIFRTNITHGDWLRTLVQHLLQKGSGDNTQLIFSVCSRVVKGQDISIARFLLPFAVLNRIVGGNEAETTNMHCELKAVLSHPLPEASNRIHEAIILCSQSVFEVLDYLSRWLQGKKKLLNNTKGHASHTSRSHKDVPQDSMPGTYSSQVKAVESFLNSIPPEIISKRAVECKSFSRALFHWEQYIRRCHNQSEKREHKSTEPLYQHLQDIYSQIDEPDGIEGISTGLHMLNIDQQILEHRKAGRWATAQSWYELQVEQEPDNIDAQWNLLTCLRESGQQDAILARYDSFQAGSSVSRFLPFAVEASWITGKWEKLHRYLQSCSQQITGDFNIGIGSALYALRLGDRAKFQNIISELRLGVAQSLTLNSVTSLQSCHDSILKLHALTEIEIISNAGGVENSPKPSIHSLLHRRLDILGGYIADKQYLLGLRRATMELSHGFKDADIAASWLTSARLSRKGNFINQAYHSMLHAARLKDRSATIEHARLLWKDGHHRKAIQTLEGAIAANEFSSESSSSDGPKSEKQQNLLAARAHLLLAKWTDRAGQTQSDVIVQRYREAIKLHTRWEKAHYYLGKHYNKILESEKARPLGKEAQIYLSGEASKLVIDNYLRSLAHGNKYVFQSLPRILTLWLEHAATVDQPFDPKRGDNEDFQAHTLNQRRKTLDDMHSQLKKYLNRMPAALLFTILSQVVARICHPHATVYELLTRIVAKAVNAFPQQGLWTVLAVVKSSSKDRASRGINCLHKITEANKKSKAESPSDIRGMINQGQKFSEEMLKLCTARVEEKAAKINLARNLGFNHKVAPCRLVVPFQAMLTPSLPASHESEYLKGFRAFPRDPTSIDAVLDNAHVLNSLQKPRKVGIRGSDGKAYNLLCKPKDDLRKDQRLMEFNNLINRFFKRDVEASKRRMYIKTYAVTPLNEECGLIEWVDNLRTLREIVIKLLKERGIMPNYNEIRHYLNEACSDISKLSLFTTKVLLKFPPVLHEWFVEMFPETGTWFTARLRYTRSCAVMSMVGYVLGLGDRHGENILFEEGTGGIIHVDFNCLFDKGLTFDKPELVPFRLTHNMIDAFGAYGYNGPYRRTSEISLCLLRQNEDALMTVLETFLHDPTTDFIGRKVGSLTSWQEFPNADMRWKRRAHANVPETPAGVLDNIRNKLRGLLPGESVPLSVDGHVDELITQASDKRNLAAMYIGWCAFF</sequence>
<dbReference type="InterPro" id="IPR012993">
    <property type="entry name" value="UME"/>
</dbReference>
<dbReference type="EMBL" id="DS027048">
    <property type="protein sequence ID" value="EAW13310.1"/>
    <property type="molecule type" value="Genomic_DNA"/>
</dbReference>
<comment type="catalytic activity">
    <reaction evidence="21">
        <text>L-seryl-[protein] + ATP = O-phospho-L-seryl-[protein] + ADP + H(+)</text>
        <dbReference type="Rhea" id="RHEA:17989"/>
        <dbReference type="Rhea" id="RHEA-COMP:9863"/>
        <dbReference type="Rhea" id="RHEA-COMP:11604"/>
        <dbReference type="ChEBI" id="CHEBI:15378"/>
        <dbReference type="ChEBI" id="CHEBI:29999"/>
        <dbReference type="ChEBI" id="CHEBI:30616"/>
        <dbReference type="ChEBI" id="CHEBI:83421"/>
        <dbReference type="ChEBI" id="CHEBI:456216"/>
        <dbReference type="EC" id="2.7.11.1"/>
    </reaction>
</comment>
<evidence type="ECO:0000256" key="1">
    <source>
        <dbReference type="ARBA" id="ARBA00004123"/>
    </source>
</evidence>
<dbReference type="GO" id="GO:0005634">
    <property type="term" value="C:nucleus"/>
    <property type="evidence" value="ECO:0007669"/>
    <property type="project" value="UniProtKB-SubCell"/>
</dbReference>
<feature type="domain" description="PI3K/PI4K catalytic" evidence="23">
    <location>
        <begin position="2116"/>
        <end position="2436"/>
    </location>
</feature>
<dbReference type="InterPro" id="IPR003151">
    <property type="entry name" value="PIK-rel_kinase_FAT"/>
</dbReference>
<dbReference type="Gene3D" id="1.10.1070.11">
    <property type="entry name" value="Phosphatidylinositol 3-/4-kinase, catalytic domain"/>
    <property type="match status" value="1"/>
</dbReference>
<evidence type="ECO:0000256" key="13">
    <source>
        <dbReference type="ARBA" id="ARBA00023204"/>
    </source>
</evidence>
<dbReference type="InterPro" id="IPR056802">
    <property type="entry name" value="ATR-like_M-HEAT"/>
</dbReference>
<dbReference type="GO" id="GO:0005524">
    <property type="term" value="F:ATP binding"/>
    <property type="evidence" value="ECO:0007669"/>
    <property type="project" value="UniProtKB-KW"/>
</dbReference>
<feature type="region of interest" description="Disordered" evidence="22">
    <location>
        <begin position="1394"/>
        <end position="1415"/>
    </location>
</feature>
<evidence type="ECO:0000259" key="25">
    <source>
        <dbReference type="PROSITE" id="PS51190"/>
    </source>
</evidence>
<dbReference type="PROSITE" id="PS00916">
    <property type="entry name" value="PI3_4_KINASE_2"/>
    <property type="match status" value="1"/>
</dbReference>
<evidence type="ECO:0000256" key="7">
    <source>
        <dbReference type="ARBA" id="ARBA00022679"/>
    </source>
</evidence>
<dbReference type="Pfam" id="PF02260">
    <property type="entry name" value="FATC"/>
    <property type="match status" value="1"/>
</dbReference>
<keyword evidence="12" id="KW-0156">Chromatin regulator</keyword>
<evidence type="ECO:0000259" key="23">
    <source>
        <dbReference type="PROSITE" id="PS50290"/>
    </source>
</evidence>
<keyword evidence="7" id="KW-0808">Transferase</keyword>
<protein>
    <recommendedName>
        <fullName evidence="5">Serine/threonine-protein kinase MEC1</fullName>
        <ecNumber evidence="4">2.7.11.1</ecNumber>
    </recommendedName>
    <alternativeName>
        <fullName evidence="19">ATR homolog</fullName>
    </alternativeName>
    <alternativeName>
        <fullName evidence="18">DNA-damage checkpoint kinase MEC1</fullName>
    </alternativeName>
    <alternativeName>
        <fullName evidence="17">Mitosis entry checkpoint protein 1</fullName>
    </alternativeName>
</protein>
<reference evidence="26 27" key="1">
    <citation type="journal article" date="2008" name="PLoS Genet.">
        <title>Genomic islands in the pathogenic filamentous fungus Aspergillus fumigatus.</title>
        <authorList>
            <person name="Fedorova N.D."/>
            <person name="Khaldi N."/>
            <person name="Joardar V.S."/>
            <person name="Maiti R."/>
            <person name="Amedeo P."/>
            <person name="Anderson M.J."/>
            <person name="Crabtree J."/>
            <person name="Silva J.C."/>
            <person name="Badger J.H."/>
            <person name="Albarraq A."/>
            <person name="Angiuoli S."/>
            <person name="Bussey H."/>
            <person name="Bowyer P."/>
            <person name="Cotty P.J."/>
            <person name="Dyer P.S."/>
            <person name="Egan A."/>
            <person name="Galens K."/>
            <person name="Fraser-Liggett C.M."/>
            <person name="Haas B.J."/>
            <person name="Inman J.M."/>
            <person name="Kent R."/>
            <person name="Lemieux S."/>
            <person name="Malavazi I."/>
            <person name="Orvis J."/>
            <person name="Roemer T."/>
            <person name="Ronning C.M."/>
            <person name="Sundaram J.P."/>
            <person name="Sutton G."/>
            <person name="Turner G."/>
            <person name="Venter J.C."/>
            <person name="White O.R."/>
            <person name="Whitty B.R."/>
            <person name="Youngman P."/>
            <person name="Wolfe K.H."/>
            <person name="Goldman G.H."/>
            <person name="Wortman J.R."/>
            <person name="Jiang B."/>
            <person name="Denning D.W."/>
            <person name="Nierman W.C."/>
        </authorList>
    </citation>
    <scope>NUCLEOTIDE SEQUENCE [LARGE SCALE GENOMIC DNA]</scope>
    <source>
        <strain evidence="27">ATCC 1007 / CBS 513.65 / DSM 816 / NCTC 3887 / NRRL 1</strain>
    </source>
</reference>
<dbReference type="SMART" id="SM00802">
    <property type="entry name" value="UME"/>
    <property type="match status" value="1"/>
</dbReference>
<keyword evidence="6" id="KW-0723">Serine/threonine-protein kinase</keyword>
<dbReference type="InterPro" id="IPR058681">
    <property type="entry name" value="HEAT_MEC1_N"/>
</dbReference>
<dbReference type="SMART" id="SM00146">
    <property type="entry name" value="PI3Kc"/>
    <property type="match status" value="1"/>
</dbReference>
<comment type="function">
    <text evidence="16">Serine/threonine protein kinase which activates checkpoint signaling upon genotoxic stresses such as ionizing radiation (IR), ultraviolet light (UV), or DNA replication stalling, thereby acting as a DNA damage sensor. Recognizes the substrate consensus sequence [ST]-Q. Phosphorylates histone H2A to form H2AS128ph (gamma-H2A) at sites of DNA damage, involved in the regulation of DNA damage response mechanism. Required for the control of telomere length and genome stability.</text>
</comment>
<evidence type="ECO:0000256" key="19">
    <source>
        <dbReference type="ARBA" id="ARBA00033001"/>
    </source>
</evidence>
<dbReference type="Pfam" id="PF02259">
    <property type="entry name" value="FAT"/>
    <property type="match status" value="1"/>
</dbReference>
<evidence type="ECO:0000256" key="4">
    <source>
        <dbReference type="ARBA" id="ARBA00012513"/>
    </source>
</evidence>